<feature type="compositionally biased region" description="Polar residues" evidence="3">
    <location>
        <begin position="1"/>
        <end position="13"/>
    </location>
</feature>
<comment type="caution">
    <text evidence="5">The sequence shown here is derived from an EMBL/GenBank/DDBJ whole genome shotgun (WGS) entry which is preliminary data.</text>
</comment>
<protein>
    <submittedName>
        <fullName evidence="5">Alkanesulfonate monooxygenase SsuD/methylene tetrahydromethanopterin reductase-like flavin-dependent oxidoreductase (Luciferase family)</fullName>
    </submittedName>
</protein>
<keyword evidence="1" id="KW-0560">Oxidoreductase</keyword>
<sequence length="392" mass="43307">MATGRTATESGSGPEQGDLTEETVRFSTFLNARSMGPEQDRAVMLGMIDHAERAEASGFDAVFLPDHHFTGYMPMASDPFLFAAYLAARLKRVHFGFSVTTVPLHHPVRFVERINILDQLTEGRILVGVGSGTTPEEMIGFGVNYKDASRLAEENLAIAETLWAKAAHDAPVVFDNGHYKGEVVQRIAPVAYTPGHAKLMPVAMKETSARRAAEHGWPAFIPAFTPPRIGGTEPMVHVRKYFTAYRDMLMAAGHAPEVVAHALSWSTHTYQCVHVAETDAQARRELEDILTVYQEAVDREAAFNAKAEATEANKKTDRTPNALTEDWIGTWCLYGSPETVIEHLRPYQELGIGNILCGMLTGPLTERRMAYANQTLDLMARKVIPALREGER</sequence>
<evidence type="ECO:0000313" key="6">
    <source>
        <dbReference type="Proteomes" id="UP000316545"/>
    </source>
</evidence>
<dbReference type="GO" id="GO:0005829">
    <property type="term" value="C:cytosol"/>
    <property type="evidence" value="ECO:0007669"/>
    <property type="project" value="TreeGrafter"/>
</dbReference>
<dbReference type="AlphaFoldDB" id="A0A560G9L7"/>
<organism evidence="5 6">
    <name type="scientific">Nitrospirillum amazonense</name>
    <dbReference type="NCBI Taxonomy" id="28077"/>
    <lineage>
        <taxon>Bacteria</taxon>
        <taxon>Pseudomonadati</taxon>
        <taxon>Pseudomonadota</taxon>
        <taxon>Alphaproteobacteria</taxon>
        <taxon>Rhodospirillales</taxon>
        <taxon>Azospirillaceae</taxon>
        <taxon>Nitrospirillum</taxon>
    </lineage>
</organism>
<dbReference type="InterPro" id="IPR011251">
    <property type="entry name" value="Luciferase-like_dom"/>
</dbReference>
<evidence type="ECO:0000256" key="3">
    <source>
        <dbReference type="SAM" id="MobiDB-lite"/>
    </source>
</evidence>
<evidence type="ECO:0000259" key="4">
    <source>
        <dbReference type="Pfam" id="PF00296"/>
    </source>
</evidence>
<proteinExistence type="predicted"/>
<dbReference type="Gene3D" id="3.20.20.30">
    <property type="entry name" value="Luciferase-like domain"/>
    <property type="match status" value="1"/>
</dbReference>
<accession>A0A560G9L7</accession>
<keyword evidence="6" id="KW-1185">Reference proteome</keyword>
<feature type="domain" description="Luciferase-like" evidence="4">
    <location>
        <begin position="26"/>
        <end position="352"/>
    </location>
</feature>
<dbReference type="GO" id="GO:0016705">
    <property type="term" value="F:oxidoreductase activity, acting on paired donors, with incorporation or reduction of molecular oxygen"/>
    <property type="evidence" value="ECO:0007669"/>
    <property type="project" value="InterPro"/>
</dbReference>
<dbReference type="GO" id="GO:0004497">
    <property type="term" value="F:monooxygenase activity"/>
    <property type="evidence" value="ECO:0007669"/>
    <property type="project" value="UniProtKB-KW"/>
</dbReference>
<dbReference type="PANTHER" id="PTHR30137">
    <property type="entry name" value="LUCIFERASE-LIKE MONOOXYGENASE"/>
    <property type="match status" value="1"/>
</dbReference>
<reference evidence="5 6" key="1">
    <citation type="submission" date="2019-06" db="EMBL/GenBank/DDBJ databases">
        <title>Genomic Encyclopedia of Type Strains, Phase IV (KMG-V): Genome sequencing to study the core and pangenomes of soil and plant-associated prokaryotes.</title>
        <authorList>
            <person name="Whitman W."/>
        </authorList>
    </citation>
    <scope>NUCLEOTIDE SEQUENCE [LARGE SCALE GENOMIC DNA]</scope>
    <source>
        <strain evidence="5 6">BR 11865</strain>
    </source>
</reference>
<dbReference type="SUPFAM" id="SSF51679">
    <property type="entry name" value="Bacterial luciferase-like"/>
    <property type="match status" value="1"/>
</dbReference>
<gene>
    <name evidence="5" type="ORF">FBZ88_102153</name>
</gene>
<feature type="region of interest" description="Disordered" evidence="3">
    <location>
        <begin position="1"/>
        <end position="20"/>
    </location>
</feature>
<evidence type="ECO:0000313" key="5">
    <source>
        <dbReference type="EMBL" id="TWB30588.1"/>
    </source>
</evidence>
<evidence type="ECO:0000256" key="2">
    <source>
        <dbReference type="ARBA" id="ARBA00023033"/>
    </source>
</evidence>
<evidence type="ECO:0000256" key="1">
    <source>
        <dbReference type="ARBA" id="ARBA00023002"/>
    </source>
</evidence>
<dbReference type="Proteomes" id="UP000316545">
    <property type="component" value="Unassembled WGS sequence"/>
</dbReference>
<dbReference type="Pfam" id="PF00296">
    <property type="entry name" value="Bac_luciferase"/>
    <property type="match status" value="1"/>
</dbReference>
<dbReference type="RefSeq" id="WP_246138476.1">
    <property type="nucleotide sequence ID" value="NZ_VITO01000002.1"/>
</dbReference>
<dbReference type="InterPro" id="IPR050766">
    <property type="entry name" value="Bact_Lucif_Oxidored"/>
</dbReference>
<dbReference type="PANTHER" id="PTHR30137:SF8">
    <property type="entry name" value="BLR5498 PROTEIN"/>
    <property type="match status" value="1"/>
</dbReference>
<dbReference type="EMBL" id="VITO01000002">
    <property type="protein sequence ID" value="TWB30588.1"/>
    <property type="molecule type" value="Genomic_DNA"/>
</dbReference>
<dbReference type="InterPro" id="IPR036661">
    <property type="entry name" value="Luciferase-like_sf"/>
</dbReference>
<name>A0A560G9L7_9PROT</name>
<keyword evidence="2 5" id="KW-0503">Monooxygenase</keyword>